<proteinExistence type="predicted"/>
<organism evidence="1 2">
    <name type="scientific">Rubidibacter lacunae KORDI 51-2</name>
    <dbReference type="NCBI Taxonomy" id="582515"/>
    <lineage>
        <taxon>Bacteria</taxon>
        <taxon>Bacillati</taxon>
        <taxon>Cyanobacteriota</taxon>
        <taxon>Cyanophyceae</taxon>
        <taxon>Oscillatoriophycideae</taxon>
        <taxon>Chroococcales</taxon>
        <taxon>Aphanothecaceae</taxon>
        <taxon>Rubidibacter</taxon>
    </lineage>
</organism>
<accession>U5D5F0</accession>
<dbReference type="AlphaFoldDB" id="U5D5F0"/>
<comment type="caution">
    <text evidence="1">The sequence shown here is derived from an EMBL/GenBank/DDBJ whole genome shotgun (WGS) entry which is preliminary data.</text>
</comment>
<evidence type="ECO:0000313" key="1">
    <source>
        <dbReference type="EMBL" id="ERN39903.1"/>
    </source>
</evidence>
<reference evidence="1 2" key="1">
    <citation type="submission" date="2013-05" db="EMBL/GenBank/DDBJ databases">
        <title>Draft genome sequence of Rubidibacter lacunae KORDI 51-2.</title>
        <authorList>
            <person name="Choi D.H."/>
            <person name="Noh J.H."/>
            <person name="Kwon K.-K."/>
            <person name="Lee J.-H."/>
            <person name="Ryu J.-Y."/>
        </authorList>
    </citation>
    <scope>NUCLEOTIDE SEQUENCE [LARGE SCALE GENOMIC DNA]</scope>
    <source>
        <strain evidence="1 2">KORDI 51-2</strain>
    </source>
</reference>
<dbReference type="Proteomes" id="UP000016960">
    <property type="component" value="Unassembled WGS sequence"/>
</dbReference>
<dbReference type="EMBL" id="ASSJ01000084">
    <property type="protein sequence ID" value="ERN39903.1"/>
    <property type="molecule type" value="Genomic_DNA"/>
</dbReference>
<protein>
    <submittedName>
        <fullName evidence="1">Uncharacterized protein</fullName>
    </submittedName>
</protein>
<name>U5D5F0_9CHRO</name>
<keyword evidence="2" id="KW-1185">Reference proteome</keyword>
<sequence length="52" mass="5917">MLKLRGHVNLGLQKAVPLGEHPFQLCSLRSRALFWLCAHELRSMLGFAAKDR</sequence>
<gene>
    <name evidence="1" type="ORF">KR51_00036030</name>
</gene>
<dbReference type="InParanoid" id="U5D5F0"/>
<evidence type="ECO:0000313" key="2">
    <source>
        <dbReference type="Proteomes" id="UP000016960"/>
    </source>
</evidence>